<gene>
    <name evidence="6" type="ORF">RM552_05745</name>
</gene>
<evidence type="ECO:0000256" key="1">
    <source>
        <dbReference type="ARBA" id="ARBA00004496"/>
    </source>
</evidence>
<feature type="active site" description="Proton acceptor" evidence="5">
    <location>
        <position position="78"/>
    </location>
</feature>
<dbReference type="PANTHER" id="PTHR43213">
    <property type="entry name" value="BIFUNCTIONAL DTTP/UTP PYROPHOSPHATASE/METHYLTRANSFERASE PROTEIN-RELATED"/>
    <property type="match status" value="1"/>
</dbReference>
<evidence type="ECO:0000256" key="5">
    <source>
        <dbReference type="HAMAP-Rule" id="MF_00528"/>
    </source>
</evidence>
<evidence type="ECO:0000256" key="4">
    <source>
        <dbReference type="ARBA" id="ARBA00023080"/>
    </source>
</evidence>
<dbReference type="NCBIfam" id="TIGR00172">
    <property type="entry name" value="maf"/>
    <property type="match status" value="1"/>
</dbReference>
<dbReference type="SUPFAM" id="SSF52972">
    <property type="entry name" value="ITPase-like"/>
    <property type="match status" value="1"/>
</dbReference>
<dbReference type="PIRSF" id="PIRSF006305">
    <property type="entry name" value="Maf"/>
    <property type="match status" value="1"/>
</dbReference>
<comment type="subcellular location">
    <subcellularLocation>
        <location evidence="1 5">Cytoplasm</location>
    </subcellularLocation>
</comment>
<dbReference type="EMBL" id="JAVRHX010000001">
    <property type="protein sequence ID" value="MDT0594338.1"/>
    <property type="molecule type" value="Genomic_DNA"/>
</dbReference>
<comment type="caution">
    <text evidence="6">The sequence shown here is derived from an EMBL/GenBank/DDBJ whole genome shotgun (WGS) entry which is preliminary data.</text>
</comment>
<evidence type="ECO:0000313" key="6">
    <source>
        <dbReference type="EMBL" id="MDT0594338.1"/>
    </source>
</evidence>
<evidence type="ECO:0000256" key="2">
    <source>
        <dbReference type="ARBA" id="ARBA00022490"/>
    </source>
</evidence>
<comment type="cofactor">
    <cofactor evidence="5">
        <name>a divalent metal cation</name>
        <dbReference type="ChEBI" id="CHEBI:60240"/>
    </cofactor>
</comment>
<dbReference type="Pfam" id="PF02545">
    <property type="entry name" value="Maf"/>
    <property type="match status" value="1"/>
</dbReference>
<keyword evidence="4 5" id="KW-0546">Nucleotide metabolism</keyword>
<comment type="similarity">
    <text evidence="5">Belongs to the Maf family. YceF subfamily.</text>
</comment>
<reference evidence="6 7" key="1">
    <citation type="submission" date="2023-09" db="EMBL/GenBank/DDBJ databases">
        <authorList>
            <person name="Rey-Velasco X."/>
        </authorList>
    </citation>
    <scope>NUCLEOTIDE SEQUENCE [LARGE SCALE GENOMIC DNA]</scope>
    <source>
        <strain evidence="6 7">P117</strain>
    </source>
</reference>
<comment type="function">
    <text evidence="5">Nucleoside triphosphate pyrophosphatase that hydrolyzes 7-methyl-GTP (m(7)GTP). May have a dual role in cell division arrest and in preventing the incorporation of modified nucleotides into cellular nucleic acids.</text>
</comment>
<feature type="site" description="Important for substrate specificity" evidence="5">
    <location>
        <position position="168"/>
    </location>
</feature>
<sequence>MTVSIILASSSRYRAALLSKILLPSEQLKEDAFIQIAPNIDERTQAGETPQSLVMRLSVEKAKTVQKNNHKAIVIASDQVACSPSGEIIGKPLTVKNAISQLRSFSGKKVSFYTGLSVVYADSVNVSTRIQTHLAVTHVYFRTLQSKQIEYYVRQENPLDCAGGFKSEGLGISLFERIESEDPNSLVGLPLIQLCGMLSNIGFDVLSPSS</sequence>
<name>A0ABU2ZQM6_9ALTE</name>
<dbReference type="GO" id="GO:0016787">
    <property type="term" value="F:hydrolase activity"/>
    <property type="evidence" value="ECO:0007669"/>
    <property type="project" value="UniProtKB-KW"/>
</dbReference>
<organism evidence="6 7">
    <name type="scientific">Glaciecola petra</name>
    <dbReference type="NCBI Taxonomy" id="3075602"/>
    <lineage>
        <taxon>Bacteria</taxon>
        <taxon>Pseudomonadati</taxon>
        <taxon>Pseudomonadota</taxon>
        <taxon>Gammaproteobacteria</taxon>
        <taxon>Alteromonadales</taxon>
        <taxon>Alteromonadaceae</taxon>
        <taxon>Glaciecola</taxon>
    </lineage>
</organism>
<dbReference type="CDD" id="cd00555">
    <property type="entry name" value="Maf"/>
    <property type="match status" value="1"/>
</dbReference>
<keyword evidence="3 5" id="KW-0378">Hydrolase</keyword>
<keyword evidence="7" id="KW-1185">Reference proteome</keyword>
<comment type="catalytic activity">
    <reaction evidence="5">
        <text>N(7)-methyl-GTP + H2O = N(7)-methyl-GMP + diphosphate + H(+)</text>
        <dbReference type="Rhea" id="RHEA:58744"/>
        <dbReference type="ChEBI" id="CHEBI:15377"/>
        <dbReference type="ChEBI" id="CHEBI:15378"/>
        <dbReference type="ChEBI" id="CHEBI:33019"/>
        <dbReference type="ChEBI" id="CHEBI:58285"/>
        <dbReference type="ChEBI" id="CHEBI:87133"/>
    </reaction>
</comment>
<dbReference type="HAMAP" id="MF_00528">
    <property type="entry name" value="Maf"/>
    <property type="match status" value="1"/>
</dbReference>
<evidence type="ECO:0000313" key="7">
    <source>
        <dbReference type="Proteomes" id="UP001253545"/>
    </source>
</evidence>
<feature type="site" description="Important for substrate specificity" evidence="5">
    <location>
        <position position="13"/>
    </location>
</feature>
<keyword evidence="2 5" id="KW-0963">Cytoplasm</keyword>
<dbReference type="PANTHER" id="PTHR43213:SF10">
    <property type="entry name" value="7-METHYL-GTP PYROPHOSPHATASE"/>
    <property type="match status" value="1"/>
</dbReference>
<dbReference type="InterPro" id="IPR003697">
    <property type="entry name" value="Maf-like"/>
</dbReference>
<dbReference type="Gene3D" id="3.90.950.10">
    <property type="match status" value="1"/>
</dbReference>
<comment type="caution">
    <text evidence="5">Lacks conserved residue(s) required for the propagation of feature annotation.</text>
</comment>
<dbReference type="InterPro" id="IPR029001">
    <property type="entry name" value="ITPase-like_fam"/>
</dbReference>
<dbReference type="RefSeq" id="WP_311367814.1">
    <property type="nucleotide sequence ID" value="NZ_JAVRHX010000001.1"/>
</dbReference>
<evidence type="ECO:0000256" key="3">
    <source>
        <dbReference type="ARBA" id="ARBA00022801"/>
    </source>
</evidence>
<protein>
    <recommendedName>
        <fullName evidence="5">7-methyl-GTP pyrophosphatase</fullName>
        <shortName evidence="5">m(7)GTP pyrophosphatase</shortName>
        <ecNumber evidence="5">3.6.1.-</ecNumber>
    </recommendedName>
</protein>
<accession>A0ABU2ZQM6</accession>
<proteinExistence type="inferred from homology"/>
<feature type="site" description="Important for substrate specificity" evidence="5">
    <location>
        <position position="79"/>
    </location>
</feature>
<dbReference type="EC" id="3.6.1.-" evidence="5"/>
<dbReference type="Proteomes" id="UP001253545">
    <property type="component" value="Unassembled WGS sequence"/>
</dbReference>